<feature type="chain" id="PRO_5005538853" evidence="1">
    <location>
        <begin position="23"/>
        <end position="288"/>
    </location>
</feature>
<protein>
    <submittedName>
        <fullName evidence="2">Uncharacterized protein</fullName>
    </submittedName>
</protein>
<dbReference type="Proteomes" id="UP000054560">
    <property type="component" value="Unassembled WGS sequence"/>
</dbReference>
<keyword evidence="1" id="KW-0732">Signal</keyword>
<keyword evidence="3" id="KW-1185">Reference proteome</keyword>
<reference evidence="2 3" key="1">
    <citation type="submission" date="2011-02" db="EMBL/GenBank/DDBJ databases">
        <title>The Genome Sequence of Sphaeroforma arctica JP610.</title>
        <authorList>
            <consortium name="The Broad Institute Genome Sequencing Platform"/>
            <person name="Russ C."/>
            <person name="Cuomo C."/>
            <person name="Young S.K."/>
            <person name="Zeng Q."/>
            <person name="Gargeya S."/>
            <person name="Alvarado L."/>
            <person name="Berlin A."/>
            <person name="Chapman S.B."/>
            <person name="Chen Z."/>
            <person name="Freedman E."/>
            <person name="Gellesch M."/>
            <person name="Goldberg J."/>
            <person name="Griggs A."/>
            <person name="Gujja S."/>
            <person name="Heilman E."/>
            <person name="Heiman D."/>
            <person name="Howarth C."/>
            <person name="Mehta T."/>
            <person name="Neiman D."/>
            <person name="Pearson M."/>
            <person name="Roberts A."/>
            <person name="Saif S."/>
            <person name="Shea T."/>
            <person name="Shenoy N."/>
            <person name="Sisk P."/>
            <person name="Stolte C."/>
            <person name="Sykes S."/>
            <person name="White J."/>
            <person name="Yandava C."/>
            <person name="Burger G."/>
            <person name="Gray M.W."/>
            <person name="Holland P.W.H."/>
            <person name="King N."/>
            <person name="Lang F.B.F."/>
            <person name="Roger A.J."/>
            <person name="Ruiz-Trillo I."/>
            <person name="Haas B."/>
            <person name="Nusbaum C."/>
            <person name="Birren B."/>
        </authorList>
    </citation>
    <scope>NUCLEOTIDE SEQUENCE [LARGE SCALE GENOMIC DNA]</scope>
    <source>
        <strain evidence="2 3">JP610</strain>
    </source>
</reference>
<proteinExistence type="predicted"/>
<dbReference type="PROSITE" id="PS51257">
    <property type="entry name" value="PROKAR_LIPOPROTEIN"/>
    <property type="match status" value="1"/>
</dbReference>
<dbReference type="RefSeq" id="XP_014153263.1">
    <property type="nucleotide sequence ID" value="XM_014297788.1"/>
</dbReference>
<gene>
    <name evidence="2" type="ORF">SARC_08241</name>
</gene>
<feature type="signal peptide" evidence="1">
    <location>
        <begin position="1"/>
        <end position="22"/>
    </location>
</feature>
<organism evidence="2 3">
    <name type="scientific">Sphaeroforma arctica JP610</name>
    <dbReference type="NCBI Taxonomy" id="667725"/>
    <lineage>
        <taxon>Eukaryota</taxon>
        <taxon>Ichthyosporea</taxon>
        <taxon>Ichthyophonida</taxon>
        <taxon>Sphaeroforma</taxon>
    </lineage>
</organism>
<sequence length="288" mass="31938">MKYTTTILYFATVACSAGMAASTASSSSSIIKCQDWEGLCRTGTTYSKSDTRCKDRFDSIMACVDLCCKPLVAPSPSPKPRSIIECKEWDGHCSVGTDYDRSEKDTRCKDRSESTMACVDLCCKPLVAPSPSPKPQSIIKCKEWDGNCRVGTDYYRNEKDTRCKDRSDSTMACVDLCCKPLVAPSPSAKPSSVIKCKEWNGNCRLGTYYDLSEKNTRCKDRTSSTMACVDECCKPLVAPTPPAKPSIIKCKDWEGRCRIGTYYDQKSKDTRCKDRTDSTMACVDKCCK</sequence>
<dbReference type="EMBL" id="KQ242319">
    <property type="protein sequence ID" value="KNC79361.1"/>
    <property type="molecule type" value="Genomic_DNA"/>
</dbReference>
<dbReference type="AlphaFoldDB" id="A0A0L0FRZ3"/>
<dbReference type="GeneID" id="25908745"/>
<name>A0A0L0FRZ3_9EUKA</name>
<evidence type="ECO:0000256" key="1">
    <source>
        <dbReference type="SAM" id="SignalP"/>
    </source>
</evidence>
<evidence type="ECO:0000313" key="3">
    <source>
        <dbReference type="Proteomes" id="UP000054560"/>
    </source>
</evidence>
<evidence type="ECO:0000313" key="2">
    <source>
        <dbReference type="EMBL" id="KNC79361.1"/>
    </source>
</evidence>
<accession>A0A0L0FRZ3</accession>